<dbReference type="SUPFAM" id="SSF53335">
    <property type="entry name" value="S-adenosyl-L-methionine-dependent methyltransferases"/>
    <property type="match status" value="1"/>
</dbReference>
<keyword evidence="5" id="KW-1185">Reference proteome</keyword>
<organism evidence="4 5">
    <name type="scientific">Paenibacillus validus</name>
    <dbReference type="NCBI Taxonomy" id="44253"/>
    <lineage>
        <taxon>Bacteria</taxon>
        <taxon>Bacillati</taxon>
        <taxon>Bacillota</taxon>
        <taxon>Bacilli</taxon>
        <taxon>Bacillales</taxon>
        <taxon>Paenibacillaceae</taxon>
        <taxon>Paenibacillus</taxon>
    </lineage>
</organism>
<evidence type="ECO:0000259" key="3">
    <source>
        <dbReference type="Pfam" id="PF13649"/>
    </source>
</evidence>
<dbReference type="InterPro" id="IPR041698">
    <property type="entry name" value="Methyltransf_25"/>
</dbReference>
<dbReference type="Proteomes" id="UP000450917">
    <property type="component" value="Unassembled WGS sequence"/>
</dbReference>
<dbReference type="PANTHER" id="PTHR43861:SF1">
    <property type="entry name" value="TRANS-ACONITATE 2-METHYLTRANSFERASE"/>
    <property type="match status" value="1"/>
</dbReference>
<protein>
    <submittedName>
        <fullName evidence="4">Methyltransferase domain-containing protein</fullName>
    </submittedName>
</protein>
<sequence length="207" mass="23646">MTSEAYWDAIFAGHQAENLHYDLWLEPYAEMLQQRSGRPILDLGCGAGNNTLYAAERGWPVIACDRSGEALKRVNERLPGVPTVRLDLRERLPFDDGIASAVIADLCLHYFSWAETVCMVDDIRRVLSADGLLLCRVNSTRDQEYGAGQGTEVEPHYYAWEGQLKRFFDRAQVDRLFRGWALLNAEEQVMTRYAKEKQVWMIAAAKR</sequence>
<name>A0A7X3CS39_9BACL</name>
<dbReference type="Gene3D" id="3.40.50.150">
    <property type="entry name" value="Vaccinia Virus protein VP39"/>
    <property type="match status" value="1"/>
</dbReference>
<gene>
    <name evidence="4" type="ORF">GNP93_02860</name>
</gene>
<evidence type="ECO:0000313" key="4">
    <source>
        <dbReference type="EMBL" id="MUG69612.1"/>
    </source>
</evidence>
<evidence type="ECO:0000256" key="1">
    <source>
        <dbReference type="ARBA" id="ARBA00022603"/>
    </source>
</evidence>
<dbReference type="InterPro" id="IPR029063">
    <property type="entry name" value="SAM-dependent_MTases_sf"/>
</dbReference>
<dbReference type="AlphaFoldDB" id="A0A7X3CS39"/>
<feature type="domain" description="Methyltransferase" evidence="3">
    <location>
        <begin position="40"/>
        <end position="131"/>
    </location>
</feature>
<comment type="caution">
    <text evidence="4">The sequence shown here is derived from an EMBL/GenBank/DDBJ whole genome shotgun (WGS) entry which is preliminary data.</text>
</comment>
<proteinExistence type="predicted"/>
<reference evidence="4 5" key="1">
    <citation type="submission" date="2019-11" db="EMBL/GenBank/DDBJ databases">
        <title>Draft genome sequences of five Paenibacillus species of dairy origin.</title>
        <authorList>
            <person name="Olajide A.M."/>
            <person name="Chen S."/>
            <person name="Lapointe G."/>
        </authorList>
    </citation>
    <scope>NUCLEOTIDE SEQUENCE [LARGE SCALE GENOMIC DNA]</scope>
    <source>
        <strain evidence="4 5">2CS3</strain>
    </source>
</reference>
<dbReference type="CDD" id="cd02440">
    <property type="entry name" value="AdoMet_MTases"/>
    <property type="match status" value="1"/>
</dbReference>
<dbReference type="Pfam" id="PF13649">
    <property type="entry name" value="Methyltransf_25"/>
    <property type="match status" value="1"/>
</dbReference>
<dbReference type="GO" id="GO:0032259">
    <property type="term" value="P:methylation"/>
    <property type="evidence" value="ECO:0007669"/>
    <property type="project" value="UniProtKB-KW"/>
</dbReference>
<dbReference type="GO" id="GO:0008168">
    <property type="term" value="F:methyltransferase activity"/>
    <property type="evidence" value="ECO:0007669"/>
    <property type="project" value="UniProtKB-KW"/>
</dbReference>
<dbReference type="PANTHER" id="PTHR43861">
    <property type="entry name" value="TRANS-ACONITATE 2-METHYLTRANSFERASE-RELATED"/>
    <property type="match status" value="1"/>
</dbReference>
<evidence type="ECO:0000313" key="5">
    <source>
        <dbReference type="Proteomes" id="UP000450917"/>
    </source>
</evidence>
<keyword evidence="1 4" id="KW-0489">Methyltransferase</keyword>
<keyword evidence="2 4" id="KW-0808">Transferase</keyword>
<evidence type="ECO:0000256" key="2">
    <source>
        <dbReference type="ARBA" id="ARBA00022679"/>
    </source>
</evidence>
<dbReference type="EMBL" id="WNZX01000002">
    <property type="protein sequence ID" value="MUG69612.1"/>
    <property type="molecule type" value="Genomic_DNA"/>
</dbReference>
<accession>A0A7X3CS39</accession>
<dbReference type="RefSeq" id="WP_155613964.1">
    <property type="nucleotide sequence ID" value="NZ_WNZX01000002.1"/>
</dbReference>